<evidence type="ECO:0000313" key="2">
    <source>
        <dbReference type="EMBL" id="CAB1428186.1"/>
    </source>
</evidence>
<accession>A0A9N7UDB4</accession>
<organism evidence="2 3">
    <name type="scientific">Pleuronectes platessa</name>
    <name type="common">European plaice</name>
    <dbReference type="NCBI Taxonomy" id="8262"/>
    <lineage>
        <taxon>Eukaryota</taxon>
        <taxon>Metazoa</taxon>
        <taxon>Chordata</taxon>
        <taxon>Craniata</taxon>
        <taxon>Vertebrata</taxon>
        <taxon>Euteleostomi</taxon>
        <taxon>Actinopterygii</taxon>
        <taxon>Neopterygii</taxon>
        <taxon>Teleostei</taxon>
        <taxon>Neoteleostei</taxon>
        <taxon>Acanthomorphata</taxon>
        <taxon>Carangaria</taxon>
        <taxon>Pleuronectiformes</taxon>
        <taxon>Pleuronectoidei</taxon>
        <taxon>Pleuronectidae</taxon>
        <taxon>Pleuronectes</taxon>
    </lineage>
</organism>
<proteinExistence type="predicted"/>
<dbReference type="Proteomes" id="UP001153269">
    <property type="component" value="Unassembled WGS sequence"/>
</dbReference>
<feature type="compositionally biased region" description="Basic and acidic residues" evidence="1">
    <location>
        <begin position="26"/>
        <end position="35"/>
    </location>
</feature>
<name>A0A9N7UDB4_PLEPL</name>
<feature type="compositionally biased region" description="Basic and acidic residues" evidence="1">
    <location>
        <begin position="48"/>
        <end position="57"/>
    </location>
</feature>
<sequence>MGKDSSSRGDSCSEPGPGPSAGDLETFSRRPRDLQLETSRPSAGDLETFSRRPRDLQQETSRPSAGDLETFSRRLRDLQQETSRPSAGDLETFWSLTDLNSGGLTEPWSKLLFGEAAEKFGHPSQKEVGLSHFLFGNSSNLGVKQQMIFCERPRTLKELTTKPLCGTGNQADDWSRFSGVQSSPSAC</sequence>
<protein>
    <submittedName>
        <fullName evidence="2">Uncharacterized protein</fullName>
    </submittedName>
</protein>
<dbReference type="EMBL" id="CADEAL010001027">
    <property type="protein sequence ID" value="CAB1428186.1"/>
    <property type="molecule type" value="Genomic_DNA"/>
</dbReference>
<feature type="region of interest" description="Disordered" evidence="1">
    <location>
        <begin position="1"/>
        <end position="69"/>
    </location>
</feature>
<comment type="caution">
    <text evidence="2">The sequence shown here is derived from an EMBL/GenBank/DDBJ whole genome shotgun (WGS) entry which is preliminary data.</text>
</comment>
<evidence type="ECO:0000313" key="3">
    <source>
        <dbReference type="Proteomes" id="UP001153269"/>
    </source>
</evidence>
<evidence type="ECO:0000256" key="1">
    <source>
        <dbReference type="SAM" id="MobiDB-lite"/>
    </source>
</evidence>
<keyword evidence="3" id="KW-1185">Reference proteome</keyword>
<dbReference type="AlphaFoldDB" id="A0A9N7UDB4"/>
<reference evidence="2" key="1">
    <citation type="submission" date="2020-03" db="EMBL/GenBank/DDBJ databases">
        <authorList>
            <person name="Weist P."/>
        </authorList>
    </citation>
    <scope>NUCLEOTIDE SEQUENCE</scope>
</reference>
<gene>
    <name evidence="2" type="ORF">PLEPLA_LOCUS16151</name>
</gene>